<evidence type="ECO:0000256" key="2">
    <source>
        <dbReference type="ARBA" id="ARBA00022448"/>
    </source>
</evidence>
<dbReference type="GO" id="GO:0012507">
    <property type="term" value="C:ER to Golgi transport vesicle membrane"/>
    <property type="evidence" value="ECO:0007669"/>
    <property type="project" value="TreeGrafter"/>
</dbReference>
<evidence type="ECO:0008006" key="12">
    <source>
        <dbReference type="Google" id="ProtNLM"/>
    </source>
</evidence>
<evidence type="ECO:0000256" key="4">
    <source>
        <dbReference type="ARBA" id="ARBA00022927"/>
    </source>
</evidence>
<dbReference type="GeneID" id="17273956"/>
<dbReference type="OMA" id="LKYDSRH"/>
<dbReference type="CDD" id="cd15863">
    <property type="entry name" value="SNARE_GS27"/>
    <property type="match status" value="1"/>
</dbReference>
<keyword evidence="6" id="KW-0333">Golgi apparatus</keyword>
<dbReference type="KEGG" id="ehx:EMIHUDRAFT_204273"/>
<dbReference type="RefSeq" id="XP_005780839.1">
    <property type="nucleotide sequence ID" value="XM_005780782.1"/>
</dbReference>
<dbReference type="STRING" id="2903.R1EP64"/>
<organism evidence="10 11">
    <name type="scientific">Emiliania huxleyi (strain CCMP1516)</name>
    <dbReference type="NCBI Taxonomy" id="280463"/>
    <lineage>
        <taxon>Eukaryota</taxon>
        <taxon>Haptista</taxon>
        <taxon>Haptophyta</taxon>
        <taxon>Prymnesiophyceae</taxon>
        <taxon>Isochrysidales</taxon>
        <taxon>Noelaerhabdaceae</taxon>
        <taxon>Emiliania</taxon>
    </lineage>
</organism>
<dbReference type="EnsemblProtists" id="EOD28410">
    <property type="protein sequence ID" value="EOD28410"/>
    <property type="gene ID" value="EMIHUDRAFT_204273"/>
</dbReference>
<sequence length="221" mass="25185">MLLEAHHAAARKIVLAVHRDLEQLETGRNVSLDLQLQISQNLNALARELHELERLLPGERNSTIWRRKIVELQEESRSQRAALTRFTSSARQQQREAAAEERDALFERRRHNGGDQHAIAMDGLLDESKRIREADSQLDAFIGNGYAVLEALGQQRSALKGIERKVLDLANTLGVSNSVMRVIERRQLVDKAIVYGGMLLTLWLLWFVFVHLRRPAEAEAE</sequence>
<evidence type="ECO:0000256" key="8">
    <source>
        <dbReference type="PIRNR" id="PIRNR028865"/>
    </source>
</evidence>
<evidence type="ECO:0000256" key="5">
    <source>
        <dbReference type="ARBA" id="ARBA00022989"/>
    </source>
</evidence>
<evidence type="ECO:0000256" key="1">
    <source>
        <dbReference type="ARBA" id="ARBA00004409"/>
    </source>
</evidence>
<dbReference type="PANTHER" id="PTHR21230">
    <property type="entry name" value="VESICLE TRANSPORT V-SNARE PROTEIN VTI1-RELATED"/>
    <property type="match status" value="1"/>
</dbReference>
<protein>
    <recommendedName>
        <fullName evidence="12">Membrin</fullName>
    </recommendedName>
</protein>
<reference evidence="10" key="2">
    <citation type="submission" date="2024-10" db="UniProtKB">
        <authorList>
            <consortium name="EnsemblProtists"/>
        </authorList>
    </citation>
    <scope>IDENTIFICATION</scope>
</reference>
<dbReference type="GO" id="GO:0005484">
    <property type="term" value="F:SNAP receptor activity"/>
    <property type="evidence" value="ECO:0007669"/>
    <property type="project" value="InterPro"/>
</dbReference>
<evidence type="ECO:0000256" key="7">
    <source>
        <dbReference type="ARBA" id="ARBA00023136"/>
    </source>
</evidence>
<dbReference type="GO" id="GO:0005789">
    <property type="term" value="C:endoplasmic reticulum membrane"/>
    <property type="evidence" value="ECO:0007669"/>
    <property type="project" value="TreeGrafter"/>
</dbReference>
<dbReference type="EnsemblProtists" id="EOD33555">
    <property type="protein sequence ID" value="EOD33555"/>
    <property type="gene ID" value="EMIHUDRAFT_253095"/>
</dbReference>
<dbReference type="PIRSF" id="PIRSF028865">
    <property type="entry name" value="Membrin-2"/>
    <property type="match status" value="1"/>
</dbReference>
<dbReference type="Pfam" id="PF12352">
    <property type="entry name" value="V-SNARE_C"/>
    <property type="match status" value="1"/>
</dbReference>
<dbReference type="GO" id="GO:0000149">
    <property type="term" value="F:SNARE binding"/>
    <property type="evidence" value="ECO:0007669"/>
    <property type="project" value="TreeGrafter"/>
</dbReference>
<dbReference type="GO" id="GO:0000139">
    <property type="term" value="C:Golgi membrane"/>
    <property type="evidence" value="ECO:0007669"/>
    <property type="project" value="UniProtKB-SubCell"/>
</dbReference>
<dbReference type="AlphaFoldDB" id="A0A0D3JY25"/>
<accession>A0A0D3JY25</accession>
<dbReference type="GO" id="GO:0031201">
    <property type="term" value="C:SNARE complex"/>
    <property type="evidence" value="ECO:0007669"/>
    <property type="project" value="TreeGrafter"/>
</dbReference>
<dbReference type="HOGENOM" id="CLU_083740_1_0_1"/>
<comment type="subcellular location">
    <subcellularLocation>
        <location evidence="1">Golgi apparatus membrane</location>
        <topology evidence="1">Single-pass type IV membrane protein</topology>
    </subcellularLocation>
</comment>
<evidence type="ECO:0000313" key="10">
    <source>
        <dbReference type="EnsemblProtists" id="EOD28410"/>
    </source>
</evidence>
<dbReference type="RefSeq" id="XP_005785984.1">
    <property type="nucleotide sequence ID" value="XM_005785927.1"/>
</dbReference>
<dbReference type="KEGG" id="ehx:EMIHUDRAFT_253095"/>
<dbReference type="PANTHER" id="PTHR21230:SF1">
    <property type="entry name" value="GOLGI SNAP RECEPTOR COMPLEX MEMBER 2"/>
    <property type="match status" value="1"/>
</dbReference>
<dbReference type="InterPro" id="IPR027027">
    <property type="entry name" value="GOSR2/Membrin/Bos1"/>
</dbReference>
<name>A0A0D3JY25_EMIH1</name>
<keyword evidence="2 8" id="KW-0813">Transport</keyword>
<keyword evidence="11" id="KW-1185">Reference proteome</keyword>
<keyword evidence="7 8" id="KW-0472">Membrane</keyword>
<dbReference type="GO" id="GO:0006906">
    <property type="term" value="P:vesicle fusion"/>
    <property type="evidence" value="ECO:0007669"/>
    <property type="project" value="TreeGrafter"/>
</dbReference>
<evidence type="ECO:0000256" key="6">
    <source>
        <dbReference type="ARBA" id="ARBA00023034"/>
    </source>
</evidence>
<dbReference type="Proteomes" id="UP000013827">
    <property type="component" value="Unassembled WGS sequence"/>
</dbReference>
<dbReference type="eggNOG" id="KOG3251">
    <property type="taxonomic scope" value="Eukaryota"/>
</dbReference>
<keyword evidence="3 9" id="KW-0812">Transmembrane</keyword>
<feature type="transmembrane region" description="Helical" evidence="9">
    <location>
        <begin position="192"/>
        <end position="212"/>
    </location>
</feature>
<evidence type="ECO:0000256" key="3">
    <source>
        <dbReference type="ARBA" id="ARBA00022692"/>
    </source>
</evidence>
<dbReference type="GO" id="GO:0015031">
    <property type="term" value="P:protein transport"/>
    <property type="evidence" value="ECO:0007669"/>
    <property type="project" value="UniProtKB-KW"/>
</dbReference>
<keyword evidence="4 8" id="KW-0653">Protein transport</keyword>
<dbReference type="GeneID" id="17278828"/>
<dbReference type="GO" id="GO:0031902">
    <property type="term" value="C:late endosome membrane"/>
    <property type="evidence" value="ECO:0007669"/>
    <property type="project" value="TreeGrafter"/>
</dbReference>
<evidence type="ECO:0000256" key="9">
    <source>
        <dbReference type="SAM" id="Phobius"/>
    </source>
</evidence>
<reference evidence="11" key="1">
    <citation type="journal article" date="2013" name="Nature">
        <title>Pan genome of the phytoplankton Emiliania underpins its global distribution.</title>
        <authorList>
            <person name="Read B.A."/>
            <person name="Kegel J."/>
            <person name="Klute M.J."/>
            <person name="Kuo A."/>
            <person name="Lefebvre S.C."/>
            <person name="Maumus F."/>
            <person name="Mayer C."/>
            <person name="Miller J."/>
            <person name="Monier A."/>
            <person name="Salamov A."/>
            <person name="Young J."/>
            <person name="Aguilar M."/>
            <person name="Claverie J.M."/>
            <person name="Frickenhaus S."/>
            <person name="Gonzalez K."/>
            <person name="Herman E.K."/>
            <person name="Lin Y.C."/>
            <person name="Napier J."/>
            <person name="Ogata H."/>
            <person name="Sarno A.F."/>
            <person name="Shmutz J."/>
            <person name="Schroeder D."/>
            <person name="de Vargas C."/>
            <person name="Verret F."/>
            <person name="von Dassow P."/>
            <person name="Valentin K."/>
            <person name="Van de Peer Y."/>
            <person name="Wheeler G."/>
            <person name="Dacks J.B."/>
            <person name="Delwiche C.F."/>
            <person name="Dyhrman S.T."/>
            <person name="Glockner G."/>
            <person name="John U."/>
            <person name="Richards T."/>
            <person name="Worden A.Z."/>
            <person name="Zhang X."/>
            <person name="Grigoriev I.V."/>
            <person name="Allen A.E."/>
            <person name="Bidle K."/>
            <person name="Borodovsky M."/>
            <person name="Bowler C."/>
            <person name="Brownlee C."/>
            <person name="Cock J.M."/>
            <person name="Elias M."/>
            <person name="Gladyshev V.N."/>
            <person name="Groth M."/>
            <person name="Guda C."/>
            <person name="Hadaegh A."/>
            <person name="Iglesias-Rodriguez M.D."/>
            <person name="Jenkins J."/>
            <person name="Jones B.M."/>
            <person name="Lawson T."/>
            <person name="Leese F."/>
            <person name="Lindquist E."/>
            <person name="Lobanov A."/>
            <person name="Lomsadze A."/>
            <person name="Malik S.B."/>
            <person name="Marsh M.E."/>
            <person name="Mackinder L."/>
            <person name="Mock T."/>
            <person name="Mueller-Roeber B."/>
            <person name="Pagarete A."/>
            <person name="Parker M."/>
            <person name="Probert I."/>
            <person name="Quesneville H."/>
            <person name="Raines C."/>
            <person name="Rensing S.A."/>
            <person name="Riano-Pachon D.M."/>
            <person name="Richier S."/>
            <person name="Rokitta S."/>
            <person name="Shiraiwa Y."/>
            <person name="Soanes D.M."/>
            <person name="van der Giezen M."/>
            <person name="Wahlund T.M."/>
            <person name="Williams B."/>
            <person name="Wilson W."/>
            <person name="Wolfe G."/>
            <person name="Wurch L.L."/>
        </authorList>
    </citation>
    <scope>NUCLEOTIDE SEQUENCE</scope>
</reference>
<proteinExistence type="predicted"/>
<evidence type="ECO:0000313" key="11">
    <source>
        <dbReference type="Proteomes" id="UP000013827"/>
    </source>
</evidence>
<keyword evidence="5 9" id="KW-1133">Transmembrane helix</keyword>
<dbReference type="PaxDb" id="2903-EOD28410"/>